<evidence type="ECO:0000256" key="1">
    <source>
        <dbReference type="SAM" id="MobiDB-lite"/>
    </source>
</evidence>
<evidence type="ECO:0008006" key="4">
    <source>
        <dbReference type="Google" id="ProtNLM"/>
    </source>
</evidence>
<organism evidence="2 3">
    <name type="scientific">Nocardioides oceani</name>
    <dbReference type="NCBI Taxonomy" id="3058369"/>
    <lineage>
        <taxon>Bacteria</taxon>
        <taxon>Bacillati</taxon>
        <taxon>Actinomycetota</taxon>
        <taxon>Actinomycetes</taxon>
        <taxon>Propionibacteriales</taxon>
        <taxon>Nocardioidaceae</taxon>
        <taxon>Nocardioides</taxon>
    </lineage>
</organism>
<proteinExistence type="predicted"/>
<comment type="caution">
    <text evidence="2">The sequence shown here is derived from an EMBL/GenBank/DDBJ whole genome shotgun (WGS) entry which is preliminary data.</text>
</comment>
<feature type="non-terminal residue" evidence="2">
    <location>
        <position position="1"/>
    </location>
</feature>
<evidence type="ECO:0000313" key="2">
    <source>
        <dbReference type="EMBL" id="MDN4175886.1"/>
    </source>
</evidence>
<name>A0ABT8FMY8_9ACTN</name>
<dbReference type="EMBL" id="JAUHJQ010000047">
    <property type="protein sequence ID" value="MDN4175886.1"/>
    <property type="molecule type" value="Genomic_DNA"/>
</dbReference>
<sequence>SFVNTGFSSWISLSSESFINKFAIKAAIAGASFQMAGWATAASAAGGLFSGMASGMQNSINWDNYNKNQDLNRQMQMQLMQMQGQNQLALSKQNFDQSLSLKGLTSTSSQAGNNQIGPTTGLNEPDRGTVTFTPGGSLSDEARGMTTGNDIHGLTADTNSSRVLNFTTNNALLSRALTTNDDPDTKDRIIAAQTEDESDDSSNGAPSTPSVPQPGTSASTQP</sequence>
<dbReference type="Proteomes" id="UP001168620">
    <property type="component" value="Unassembled WGS sequence"/>
</dbReference>
<gene>
    <name evidence="2" type="ORF">QWY28_23235</name>
</gene>
<dbReference type="RefSeq" id="WP_300955293.1">
    <property type="nucleotide sequence ID" value="NZ_JAUHJQ010000047.1"/>
</dbReference>
<feature type="region of interest" description="Disordered" evidence="1">
    <location>
        <begin position="104"/>
        <end position="156"/>
    </location>
</feature>
<feature type="compositionally biased region" description="Polar residues" evidence="1">
    <location>
        <begin position="201"/>
        <end position="222"/>
    </location>
</feature>
<reference evidence="2" key="1">
    <citation type="submission" date="2023-06" db="EMBL/GenBank/DDBJ databases">
        <title>Draft genome sequence of Nocardioides sp. SOB77.</title>
        <authorList>
            <person name="Zhang G."/>
        </authorList>
    </citation>
    <scope>NUCLEOTIDE SEQUENCE</scope>
    <source>
        <strain evidence="2">SOB77</strain>
    </source>
</reference>
<feature type="region of interest" description="Disordered" evidence="1">
    <location>
        <begin position="177"/>
        <end position="222"/>
    </location>
</feature>
<protein>
    <recommendedName>
        <fullName evidence="4">Pentapeptide repeat-containing protein</fullName>
    </recommendedName>
</protein>
<feature type="compositionally biased region" description="Polar residues" evidence="1">
    <location>
        <begin position="110"/>
        <end position="122"/>
    </location>
</feature>
<keyword evidence="3" id="KW-1185">Reference proteome</keyword>
<accession>A0ABT8FMY8</accession>
<evidence type="ECO:0000313" key="3">
    <source>
        <dbReference type="Proteomes" id="UP001168620"/>
    </source>
</evidence>